<name>A0A545T5E6_9PROT</name>
<keyword evidence="1" id="KW-0472">Membrane</keyword>
<feature type="transmembrane region" description="Helical" evidence="1">
    <location>
        <begin position="130"/>
        <end position="148"/>
    </location>
</feature>
<dbReference type="AlphaFoldDB" id="A0A545T5E6"/>
<organism evidence="3 4">
    <name type="scientific">Denitrobaculum tricleocarpae</name>
    <dbReference type="NCBI Taxonomy" id="2591009"/>
    <lineage>
        <taxon>Bacteria</taxon>
        <taxon>Pseudomonadati</taxon>
        <taxon>Pseudomonadota</taxon>
        <taxon>Alphaproteobacteria</taxon>
        <taxon>Rhodospirillales</taxon>
        <taxon>Rhodospirillaceae</taxon>
        <taxon>Denitrobaculum</taxon>
    </lineage>
</organism>
<feature type="transmembrane region" description="Helical" evidence="1">
    <location>
        <begin position="262"/>
        <end position="278"/>
    </location>
</feature>
<dbReference type="PANTHER" id="PTHR22911:SF135">
    <property type="entry name" value="BLR4310 PROTEIN"/>
    <property type="match status" value="1"/>
</dbReference>
<keyword evidence="4" id="KW-1185">Reference proteome</keyword>
<evidence type="ECO:0000313" key="4">
    <source>
        <dbReference type="Proteomes" id="UP000315252"/>
    </source>
</evidence>
<dbReference type="PANTHER" id="PTHR22911">
    <property type="entry name" value="ACYL-MALONYL CONDENSING ENZYME-RELATED"/>
    <property type="match status" value="1"/>
</dbReference>
<feature type="transmembrane region" description="Helical" evidence="1">
    <location>
        <begin position="237"/>
        <end position="256"/>
    </location>
</feature>
<feature type="transmembrane region" description="Helical" evidence="1">
    <location>
        <begin position="41"/>
        <end position="57"/>
    </location>
</feature>
<dbReference type="InterPro" id="IPR000620">
    <property type="entry name" value="EamA_dom"/>
</dbReference>
<reference evidence="3 4" key="1">
    <citation type="submission" date="2019-06" db="EMBL/GenBank/DDBJ databases">
        <title>Whole genome sequence for Rhodospirillaceae sp. R148.</title>
        <authorList>
            <person name="Wang G."/>
        </authorList>
    </citation>
    <scope>NUCLEOTIDE SEQUENCE [LARGE SCALE GENOMIC DNA]</scope>
    <source>
        <strain evidence="3 4">R148</strain>
    </source>
</reference>
<dbReference type="EMBL" id="VHSH01000012">
    <property type="protein sequence ID" value="TQV72467.1"/>
    <property type="molecule type" value="Genomic_DNA"/>
</dbReference>
<dbReference type="Proteomes" id="UP000315252">
    <property type="component" value="Unassembled WGS sequence"/>
</dbReference>
<feature type="transmembrane region" description="Helical" evidence="1">
    <location>
        <begin position="96"/>
        <end position="118"/>
    </location>
</feature>
<proteinExistence type="predicted"/>
<dbReference type="GO" id="GO:0016020">
    <property type="term" value="C:membrane"/>
    <property type="evidence" value="ECO:0007669"/>
    <property type="project" value="InterPro"/>
</dbReference>
<accession>A0A545T5E6</accession>
<dbReference type="SUPFAM" id="SSF103481">
    <property type="entry name" value="Multidrug resistance efflux transporter EmrE"/>
    <property type="match status" value="2"/>
</dbReference>
<feature type="transmembrane region" description="Helical" evidence="1">
    <location>
        <begin position="154"/>
        <end position="171"/>
    </location>
</feature>
<dbReference type="InterPro" id="IPR037185">
    <property type="entry name" value="EmrE-like"/>
</dbReference>
<sequence>MSRSPRSAHSAGVFLLVISAITFSTAGLFTKGVDAGSWEVIFWRGLFAAAFTTFWTAKRGSLRQNFLGMGYGGLAVGVVGALGTAAFIPAFKLTSIANVSLIYAASPLIAGLLAWIFIGERVSTRTMAGSAGAVAGVAIIVSGSLGEISLTGDLLALWMTIAMAAIMVLYRKYPATPGAGPQVLQSLLLLPVAAMLGSPFTVEPAEVCILAAFGLLFAIASVTLAEGAKRVPSGQTALLSTLETPLAPVFAFLLFVEIPTTATFLGGSLVLIAVLFSIKRR</sequence>
<keyword evidence="1" id="KW-0812">Transmembrane</keyword>
<feature type="transmembrane region" description="Helical" evidence="1">
    <location>
        <begin position="183"/>
        <end position="201"/>
    </location>
</feature>
<feature type="transmembrane region" description="Helical" evidence="1">
    <location>
        <begin position="69"/>
        <end position="90"/>
    </location>
</feature>
<feature type="transmembrane region" description="Helical" evidence="1">
    <location>
        <begin position="12"/>
        <end position="29"/>
    </location>
</feature>
<protein>
    <submittedName>
        <fullName evidence="3">EamA family transporter</fullName>
    </submittedName>
</protein>
<keyword evidence="1" id="KW-1133">Transmembrane helix</keyword>
<dbReference type="OrthoDB" id="8690132at2"/>
<evidence type="ECO:0000256" key="1">
    <source>
        <dbReference type="SAM" id="Phobius"/>
    </source>
</evidence>
<feature type="transmembrane region" description="Helical" evidence="1">
    <location>
        <begin position="207"/>
        <end position="225"/>
    </location>
</feature>
<evidence type="ECO:0000313" key="3">
    <source>
        <dbReference type="EMBL" id="TQV72467.1"/>
    </source>
</evidence>
<feature type="domain" description="EamA" evidence="2">
    <location>
        <begin position="11"/>
        <end position="141"/>
    </location>
</feature>
<gene>
    <name evidence="3" type="ORF">FKG95_25695</name>
</gene>
<dbReference type="Pfam" id="PF00892">
    <property type="entry name" value="EamA"/>
    <property type="match status" value="1"/>
</dbReference>
<dbReference type="RefSeq" id="WP_142899314.1">
    <property type="nucleotide sequence ID" value="NZ_ML660063.1"/>
</dbReference>
<comment type="caution">
    <text evidence="3">The sequence shown here is derived from an EMBL/GenBank/DDBJ whole genome shotgun (WGS) entry which is preliminary data.</text>
</comment>
<evidence type="ECO:0000259" key="2">
    <source>
        <dbReference type="Pfam" id="PF00892"/>
    </source>
</evidence>